<evidence type="ECO:0000313" key="1">
    <source>
        <dbReference type="EMBL" id="PPE71716.1"/>
    </source>
</evidence>
<keyword evidence="3" id="KW-1185">Reference proteome</keyword>
<gene>
    <name evidence="1" type="ORF">C1702_01620</name>
    <name evidence="2" type="ORF">EV676_102340</name>
</gene>
<dbReference type="AlphaFoldDB" id="A0A2S5T9U5"/>
<name>A0A2S5T9U5_9BURK</name>
<organism evidence="1 3">
    <name type="scientific">Caldimonas thermodepolymerans</name>
    <dbReference type="NCBI Taxonomy" id="215580"/>
    <lineage>
        <taxon>Bacteria</taxon>
        <taxon>Pseudomonadati</taxon>
        <taxon>Pseudomonadota</taxon>
        <taxon>Betaproteobacteria</taxon>
        <taxon>Burkholderiales</taxon>
        <taxon>Sphaerotilaceae</taxon>
        <taxon>Caldimonas</taxon>
    </lineage>
</organism>
<dbReference type="EMBL" id="PSNY01000001">
    <property type="protein sequence ID" value="PPE71716.1"/>
    <property type="molecule type" value="Genomic_DNA"/>
</dbReference>
<dbReference type="Proteomes" id="UP000294772">
    <property type="component" value="Unassembled WGS sequence"/>
</dbReference>
<dbReference type="RefSeq" id="WP_104355906.1">
    <property type="nucleotide sequence ID" value="NZ_CALFFA010000024.1"/>
</dbReference>
<dbReference type="EMBL" id="SLXF01000002">
    <property type="protein sequence ID" value="TCP08832.1"/>
    <property type="molecule type" value="Genomic_DNA"/>
</dbReference>
<accession>A0A2S5T9U5</accession>
<sequence>MDMQRSSDSALIDQDTARAAVELARPVLEASTRDPRINQGGFLHVVVMDPARTPLDAGFEEAILYECSLGGRREDWDADYAGFARAKARLSWQHGRDSFHLQTAEPWRLRPGDTTLWGSVWLDGIVVAASGGEAEFDEAFAGMVALLMRALARQAQRGRPHAPHHG</sequence>
<reference evidence="2 4" key="2">
    <citation type="submission" date="2019-03" db="EMBL/GenBank/DDBJ databases">
        <title>Genomic Encyclopedia of Type Strains, Phase IV (KMG-IV): sequencing the most valuable type-strain genomes for metagenomic binning, comparative biology and taxonomic classification.</title>
        <authorList>
            <person name="Goeker M."/>
        </authorList>
    </citation>
    <scope>NUCLEOTIDE SEQUENCE [LARGE SCALE GENOMIC DNA]</scope>
    <source>
        <strain evidence="2 4">DSM 15264</strain>
    </source>
</reference>
<evidence type="ECO:0000313" key="4">
    <source>
        <dbReference type="Proteomes" id="UP000294772"/>
    </source>
</evidence>
<reference evidence="1 3" key="1">
    <citation type="submission" date="2018-02" db="EMBL/GenBank/DDBJ databases">
        <title>Reclassifiation of [Polyangium] brachysporum DSM 7029 as Guopingzhaonella breviflexa gen. nov., sp. nov., a member of the family Comamonadaceae.</title>
        <authorList>
            <person name="Tang B."/>
        </authorList>
    </citation>
    <scope>NUCLEOTIDE SEQUENCE [LARGE SCALE GENOMIC DNA]</scope>
    <source>
        <strain evidence="1 3">DSM 15344</strain>
    </source>
</reference>
<dbReference type="Proteomes" id="UP000239406">
    <property type="component" value="Unassembled WGS sequence"/>
</dbReference>
<evidence type="ECO:0000313" key="2">
    <source>
        <dbReference type="EMBL" id="TCP08832.1"/>
    </source>
</evidence>
<evidence type="ECO:0000313" key="3">
    <source>
        <dbReference type="Proteomes" id="UP000239406"/>
    </source>
</evidence>
<proteinExistence type="predicted"/>
<comment type="caution">
    <text evidence="1">The sequence shown here is derived from an EMBL/GenBank/DDBJ whole genome shotgun (WGS) entry which is preliminary data.</text>
</comment>
<dbReference type="OrthoDB" id="8665408at2"/>
<protein>
    <submittedName>
        <fullName evidence="1">Uncharacterized protein</fullName>
    </submittedName>
</protein>